<feature type="region of interest" description="Disordered" evidence="1">
    <location>
        <begin position="1"/>
        <end position="27"/>
    </location>
</feature>
<gene>
    <name evidence="3" type="primary">LOC113040679</name>
</gene>
<reference evidence="3" key="1">
    <citation type="submission" date="2025-08" db="UniProtKB">
        <authorList>
            <consortium name="RefSeq"/>
        </authorList>
    </citation>
    <scope>IDENTIFICATION</scope>
    <source>
        <strain evidence="3">Wakin</strain>
        <tissue evidence="3">Muscle</tissue>
    </source>
</reference>
<dbReference type="OrthoDB" id="3176171at2759"/>
<accession>A0A6P6JA47</accession>
<feature type="compositionally biased region" description="Basic residues" evidence="1">
    <location>
        <begin position="13"/>
        <end position="27"/>
    </location>
</feature>
<evidence type="ECO:0000313" key="2">
    <source>
        <dbReference type="Proteomes" id="UP000515129"/>
    </source>
</evidence>
<dbReference type="KEGG" id="caua:113040679"/>
<protein>
    <submittedName>
        <fullName evidence="3">Kinesin-like protein KIF14</fullName>
    </submittedName>
</protein>
<keyword evidence="2" id="KW-1185">Reference proteome</keyword>
<evidence type="ECO:0000313" key="3">
    <source>
        <dbReference type="RefSeq" id="XP_026054742.1"/>
    </source>
</evidence>
<sequence>MKWPRLTELGKKDWKRQRGGSVKKPKSCRLEEEIEAARLKAKEEMMRGIQVAKEMAQKTLSEQKSQYEERIGRS</sequence>
<organism evidence="2 3">
    <name type="scientific">Carassius auratus</name>
    <name type="common">Goldfish</name>
    <dbReference type="NCBI Taxonomy" id="7957"/>
    <lineage>
        <taxon>Eukaryota</taxon>
        <taxon>Metazoa</taxon>
        <taxon>Chordata</taxon>
        <taxon>Craniata</taxon>
        <taxon>Vertebrata</taxon>
        <taxon>Euteleostomi</taxon>
        <taxon>Actinopterygii</taxon>
        <taxon>Neopterygii</taxon>
        <taxon>Teleostei</taxon>
        <taxon>Ostariophysi</taxon>
        <taxon>Cypriniformes</taxon>
        <taxon>Cyprinidae</taxon>
        <taxon>Cyprininae</taxon>
        <taxon>Carassius</taxon>
    </lineage>
</organism>
<dbReference type="GeneID" id="113040679"/>
<proteinExistence type="predicted"/>
<dbReference type="RefSeq" id="XP_026054742.1">
    <property type="nucleotide sequence ID" value="XM_026198957.1"/>
</dbReference>
<dbReference type="Proteomes" id="UP000515129">
    <property type="component" value="Chromosome 22"/>
</dbReference>
<dbReference type="AlphaFoldDB" id="A0A6P6JA47"/>
<evidence type="ECO:0000256" key="1">
    <source>
        <dbReference type="SAM" id="MobiDB-lite"/>
    </source>
</evidence>
<name>A0A6P6JA47_CARAU</name>